<feature type="transmembrane region" description="Helical" evidence="8">
    <location>
        <begin position="100"/>
        <end position="119"/>
    </location>
</feature>
<feature type="transmembrane region" description="Helical" evidence="8">
    <location>
        <begin position="228"/>
        <end position="249"/>
    </location>
</feature>
<keyword evidence="4 8" id="KW-1003">Cell membrane</keyword>
<dbReference type="PANTHER" id="PTHR30269:SF32">
    <property type="entry name" value="MEMBRANE TRANSPORTER PROTEIN-RELATED"/>
    <property type="match status" value="1"/>
</dbReference>
<reference evidence="9 10" key="1">
    <citation type="submission" date="2020-05" db="EMBL/GenBank/DDBJ databases">
        <title>Compete genome of Limnobacter sp. SAORIC-580.</title>
        <authorList>
            <person name="Song J."/>
            <person name="Cho J.-C."/>
        </authorList>
    </citation>
    <scope>NUCLEOTIDE SEQUENCE [LARGE SCALE GENOMIC DNA]</scope>
    <source>
        <strain evidence="9 10">SAORIC-580</strain>
    </source>
</reference>
<gene>
    <name evidence="9" type="ORF">HKT17_03465</name>
</gene>
<feature type="transmembrane region" description="Helical" evidence="8">
    <location>
        <begin position="170"/>
        <end position="190"/>
    </location>
</feature>
<evidence type="ECO:0000313" key="9">
    <source>
        <dbReference type="EMBL" id="QJR28835.1"/>
    </source>
</evidence>
<evidence type="ECO:0000256" key="4">
    <source>
        <dbReference type="ARBA" id="ARBA00022475"/>
    </source>
</evidence>
<evidence type="ECO:0000256" key="8">
    <source>
        <dbReference type="RuleBase" id="RU363041"/>
    </source>
</evidence>
<dbReference type="Pfam" id="PF01925">
    <property type="entry name" value="TauE"/>
    <property type="match status" value="1"/>
</dbReference>
<organism evidence="9 10">
    <name type="scientific">Limnobacter profundi</name>
    <dbReference type="NCBI Taxonomy" id="2732163"/>
    <lineage>
        <taxon>Bacteria</taxon>
        <taxon>Pseudomonadati</taxon>
        <taxon>Pseudomonadota</taxon>
        <taxon>Betaproteobacteria</taxon>
        <taxon>Burkholderiales</taxon>
        <taxon>Burkholderiaceae</taxon>
        <taxon>Limnobacter</taxon>
    </lineage>
</organism>
<feature type="transmembrane region" description="Helical" evidence="8">
    <location>
        <begin position="76"/>
        <end position="94"/>
    </location>
</feature>
<keyword evidence="5 8" id="KW-0812">Transmembrane</keyword>
<evidence type="ECO:0000256" key="7">
    <source>
        <dbReference type="ARBA" id="ARBA00023136"/>
    </source>
</evidence>
<protein>
    <recommendedName>
        <fullName evidence="8">Probable membrane transporter protein</fullName>
    </recommendedName>
</protein>
<evidence type="ECO:0000256" key="1">
    <source>
        <dbReference type="ARBA" id="ARBA00004651"/>
    </source>
</evidence>
<evidence type="ECO:0000256" key="6">
    <source>
        <dbReference type="ARBA" id="ARBA00022989"/>
    </source>
</evidence>
<comment type="subcellular location">
    <subcellularLocation>
        <location evidence="1 8">Cell membrane</location>
        <topology evidence="1 8">Multi-pass membrane protein</topology>
    </subcellularLocation>
</comment>
<dbReference type="InterPro" id="IPR002781">
    <property type="entry name" value="TM_pro_TauE-like"/>
</dbReference>
<dbReference type="RefSeq" id="WP_171097868.1">
    <property type="nucleotide sequence ID" value="NZ_CP053084.1"/>
</dbReference>
<dbReference type="PANTHER" id="PTHR30269">
    <property type="entry name" value="TRANSMEMBRANE PROTEIN YFCA"/>
    <property type="match status" value="1"/>
</dbReference>
<keyword evidence="7 8" id="KW-0472">Membrane</keyword>
<dbReference type="Proteomes" id="UP000501130">
    <property type="component" value="Chromosome"/>
</dbReference>
<feature type="transmembrane region" description="Helical" evidence="8">
    <location>
        <begin position="197"/>
        <end position="216"/>
    </location>
</feature>
<evidence type="ECO:0000256" key="2">
    <source>
        <dbReference type="ARBA" id="ARBA00009142"/>
    </source>
</evidence>
<feature type="transmembrane region" description="Helical" evidence="8">
    <location>
        <begin position="32"/>
        <end position="55"/>
    </location>
</feature>
<keyword evidence="6 8" id="KW-1133">Transmembrane helix</keyword>
<keyword evidence="10" id="KW-1185">Reference proteome</keyword>
<name>A0ABX6N4J0_9BURK</name>
<proteinExistence type="inferred from homology"/>
<feature type="transmembrane region" description="Helical" evidence="8">
    <location>
        <begin position="7"/>
        <end position="26"/>
    </location>
</feature>
<evidence type="ECO:0000256" key="5">
    <source>
        <dbReference type="ARBA" id="ARBA00022692"/>
    </source>
</evidence>
<comment type="similarity">
    <text evidence="2 8">Belongs to the 4-toluene sulfonate uptake permease (TSUP) (TC 2.A.102) family.</text>
</comment>
<feature type="transmembrane region" description="Helical" evidence="8">
    <location>
        <begin position="131"/>
        <end position="150"/>
    </location>
</feature>
<evidence type="ECO:0000256" key="3">
    <source>
        <dbReference type="ARBA" id="ARBA00022448"/>
    </source>
</evidence>
<dbReference type="EMBL" id="CP053084">
    <property type="protein sequence ID" value="QJR28835.1"/>
    <property type="molecule type" value="Genomic_DNA"/>
</dbReference>
<sequence length="250" mass="26038">MTLEINDYTLIVGLAFLVAGFVKGVTGMGLPPIAIGLMAVVVAPVQAAALIVVPSMVSNAWQMLIGPGFLIAARRFAGLLVMVCIGAAFGVGVLTGSTPAYATLALGLVLFVYAVLGLFKFNMHVNASQERWASPLVGGLTGFLAGATGVSSVPSAPYMNSLGMNKDELLQALGLVFTVGTFALAVGLYLKGRFELAAAWESTLCLIPTMAGVLAGQKCRALLSAETFKTVFFLGLLLLGSYMIARVLWL</sequence>
<accession>A0ABX6N4J0</accession>
<evidence type="ECO:0000313" key="10">
    <source>
        <dbReference type="Proteomes" id="UP000501130"/>
    </source>
</evidence>
<keyword evidence="3" id="KW-0813">Transport</keyword>
<dbReference type="InterPro" id="IPR052017">
    <property type="entry name" value="TSUP"/>
</dbReference>